<evidence type="ECO:0000313" key="1">
    <source>
        <dbReference type="EMBL" id="KAJ8258446.1"/>
    </source>
</evidence>
<proteinExistence type="predicted"/>
<organism evidence="1 2">
    <name type="scientific">Conger conger</name>
    <name type="common">Conger eel</name>
    <name type="synonym">Muraena conger</name>
    <dbReference type="NCBI Taxonomy" id="82655"/>
    <lineage>
        <taxon>Eukaryota</taxon>
        <taxon>Metazoa</taxon>
        <taxon>Chordata</taxon>
        <taxon>Craniata</taxon>
        <taxon>Vertebrata</taxon>
        <taxon>Euteleostomi</taxon>
        <taxon>Actinopterygii</taxon>
        <taxon>Neopterygii</taxon>
        <taxon>Teleostei</taxon>
        <taxon>Anguilliformes</taxon>
        <taxon>Congridae</taxon>
        <taxon>Conger</taxon>
    </lineage>
</organism>
<comment type="caution">
    <text evidence="1">The sequence shown here is derived from an EMBL/GenBank/DDBJ whole genome shotgun (WGS) entry which is preliminary data.</text>
</comment>
<keyword evidence="2" id="KW-1185">Reference proteome</keyword>
<gene>
    <name evidence="1" type="ORF">COCON_G00174580</name>
</gene>
<dbReference type="EMBL" id="JAFJMO010000013">
    <property type="protein sequence ID" value="KAJ8258446.1"/>
    <property type="molecule type" value="Genomic_DNA"/>
</dbReference>
<evidence type="ECO:0000313" key="2">
    <source>
        <dbReference type="Proteomes" id="UP001152803"/>
    </source>
</evidence>
<reference evidence="1" key="1">
    <citation type="journal article" date="2023" name="Science">
        <title>Genome structures resolve the early diversification of teleost fishes.</title>
        <authorList>
            <person name="Parey E."/>
            <person name="Louis A."/>
            <person name="Montfort J."/>
            <person name="Bouchez O."/>
            <person name="Roques C."/>
            <person name="Iampietro C."/>
            <person name="Lluch J."/>
            <person name="Castinel A."/>
            <person name="Donnadieu C."/>
            <person name="Desvignes T."/>
            <person name="Floi Bucao C."/>
            <person name="Jouanno E."/>
            <person name="Wen M."/>
            <person name="Mejri S."/>
            <person name="Dirks R."/>
            <person name="Jansen H."/>
            <person name="Henkel C."/>
            <person name="Chen W.J."/>
            <person name="Zahm M."/>
            <person name="Cabau C."/>
            <person name="Klopp C."/>
            <person name="Thompson A.W."/>
            <person name="Robinson-Rechavi M."/>
            <person name="Braasch I."/>
            <person name="Lecointre G."/>
            <person name="Bobe J."/>
            <person name="Postlethwait J.H."/>
            <person name="Berthelot C."/>
            <person name="Roest Crollius H."/>
            <person name="Guiguen Y."/>
        </authorList>
    </citation>
    <scope>NUCLEOTIDE SEQUENCE</scope>
    <source>
        <strain evidence="1">Concon-B</strain>
    </source>
</reference>
<dbReference type="Proteomes" id="UP001152803">
    <property type="component" value="Unassembled WGS sequence"/>
</dbReference>
<dbReference type="AlphaFoldDB" id="A0A9Q1HSN7"/>
<name>A0A9Q1HSN7_CONCO</name>
<accession>A0A9Q1HSN7</accession>
<sequence length="107" mass="11625">MRLQNRVAKAALRRESVDVSVPYSCFECGSLIREVVGSEIVLVYACIATCGEGRQLNWCHNVSAEASHAWAPGETAEVPLAHCLCPVPGYCRSLQVLGYRAKKTGIC</sequence>
<protein>
    <submittedName>
        <fullName evidence="1">Uncharacterized protein</fullName>
    </submittedName>
</protein>